<comment type="subcellular location">
    <subcellularLocation>
        <location evidence="1">Membrane</location>
    </subcellularLocation>
</comment>
<keyword evidence="2" id="KW-0732">Signal</keyword>
<comment type="caution">
    <text evidence="7">The sequence shown here is derived from an EMBL/GenBank/DDBJ whole genome shotgun (WGS) entry which is preliminary data.</text>
</comment>
<comment type="similarity">
    <text evidence="4">Belongs to the bacterial secretin family.</text>
</comment>
<dbReference type="PRINTS" id="PR00811">
    <property type="entry name" value="BCTERIALGSPD"/>
</dbReference>
<feature type="domain" description="Type II/III secretion system secretin-like" evidence="6">
    <location>
        <begin position="260"/>
        <end position="426"/>
    </location>
</feature>
<sequence>MTAQHPNGIWVLRSMEKEGLIARTYRLKYAYGSGAPGGSGGDVAAAGASGGPRSGSVLVPATSRQFQSDGSKLQQELSSLLDLTERGLVVPGDTDYAADDRELDRELGRLGVPLVGRTGKQEGPKSRVLYSDALGTLFVAATRQQHEWVRGYLRAMDRPSRNIIVEVKFVETTKSPSLSYGIKWPQQVGVGFAGRNAMSSAQTSPQGSLNGSSATGGSSLYVPGTNVPGYGQSGVGIPIPGGFPLVGLLQAADLNLVLSALKEDAQGSNISYYYMLVSENQEMILKNTSQVPILAGSASVSSSTGNGTVSQNVEYRDVGLTLNVKPRIIGKKDIHLDLSFELSKINGYEMINTSRYPIPGVRSYQAPVTLASGASIAIGGLDELGRNTENSKVPVLGDIPLLGRLFRSKSVRKPQTHMLVFVTATVQDDYQQGVDQSRRGVFLGDWQGYYGGAETLEDLKARVSGLYSFMTNIEQSLHDGNLTRADAADVNALVSDLALILEDYDRIALAQAGEGRPVEDGGWRSQLLDWRRRAQAVASRL</sequence>
<dbReference type="GO" id="GO:0016020">
    <property type="term" value="C:membrane"/>
    <property type="evidence" value="ECO:0007669"/>
    <property type="project" value="UniProtKB-SubCell"/>
</dbReference>
<organism evidence="7 8">
    <name type="scientific">Termitidicoccus mucosus</name>
    <dbReference type="NCBI Taxonomy" id="1184151"/>
    <lineage>
        <taxon>Bacteria</taxon>
        <taxon>Pseudomonadati</taxon>
        <taxon>Verrucomicrobiota</taxon>
        <taxon>Opitutia</taxon>
        <taxon>Opitutales</taxon>
        <taxon>Opitutaceae</taxon>
        <taxon>Termitidicoccus</taxon>
    </lineage>
</organism>
<dbReference type="GO" id="GO:0015627">
    <property type="term" value="C:type II protein secretion system complex"/>
    <property type="evidence" value="ECO:0007669"/>
    <property type="project" value="TreeGrafter"/>
</dbReference>
<dbReference type="AlphaFoldDB" id="A0A178IQ89"/>
<protein>
    <recommendedName>
        <fullName evidence="6">Type II/III secretion system secretin-like domain-containing protein</fullName>
    </recommendedName>
</protein>
<feature type="region of interest" description="Disordered" evidence="5">
    <location>
        <begin position="39"/>
        <end position="58"/>
    </location>
</feature>
<dbReference type="EMBL" id="LRRQ01000023">
    <property type="protein sequence ID" value="OAM91527.1"/>
    <property type="molecule type" value="Genomic_DNA"/>
</dbReference>
<evidence type="ECO:0000313" key="8">
    <source>
        <dbReference type="Proteomes" id="UP000078486"/>
    </source>
</evidence>
<keyword evidence="3" id="KW-0472">Membrane</keyword>
<evidence type="ECO:0000256" key="1">
    <source>
        <dbReference type="ARBA" id="ARBA00004370"/>
    </source>
</evidence>
<dbReference type="Pfam" id="PF00263">
    <property type="entry name" value="Secretin"/>
    <property type="match status" value="1"/>
</dbReference>
<evidence type="ECO:0000256" key="5">
    <source>
        <dbReference type="SAM" id="MobiDB-lite"/>
    </source>
</evidence>
<gene>
    <name evidence="7" type="ORF">AW736_02495</name>
</gene>
<dbReference type="Proteomes" id="UP000078486">
    <property type="component" value="Unassembled WGS sequence"/>
</dbReference>
<dbReference type="STRING" id="1184151.AW736_02495"/>
<evidence type="ECO:0000313" key="7">
    <source>
        <dbReference type="EMBL" id="OAM91527.1"/>
    </source>
</evidence>
<keyword evidence="8" id="KW-1185">Reference proteome</keyword>
<proteinExistence type="inferred from homology"/>
<dbReference type="GO" id="GO:0009306">
    <property type="term" value="P:protein secretion"/>
    <property type="evidence" value="ECO:0007669"/>
    <property type="project" value="InterPro"/>
</dbReference>
<dbReference type="PANTHER" id="PTHR30332">
    <property type="entry name" value="PROBABLE GENERAL SECRETION PATHWAY PROTEIN D"/>
    <property type="match status" value="1"/>
</dbReference>
<name>A0A178IQ89_9BACT</name>
<accession>A0A178IQ89</accession>
<dbReference type="InterPro" id="IPR004846">
    <property type="entry name" value="T2SS/T3SS_dom"/>
</dbReference>
<evidence type="ECO:0000256" key="2">
    <source>
        <dbReference type="ARBA" id="ARBA00022729"/>
    </source>
</evidence>
<dbReference type="InterPro" id="IPR001775">
    <property type="entry name" value="GspD/PilQ"/>
</dbReference>
<reference evidence="7 8" key="1">
    <citation type="submission" date="2016-01" db="EMBL/GenBank/DDBJ databases">
        <title>High potential of lignocellulose degradation of a new Verrucomicrobia species.</title>
        <authorList>
            <person name="Wang Y."/>
            <person name="Shi Y."/>
            <person name="Qiu Z."/>
            <person name="Liu S."/>
            <person name="Yang H."/>
        </authorList>
    </citation>
    <scope>NUCLEOTIDE SEQUENCE [LARGE SCALE GENOMIC DNA]</scope>
    <source>
        <strain evidence="7 8">TSB47</strain>
    </source>
</reference>
<evidence type="ECO:0000256" key="4">
    <source>
        <dbReference type="RuleBase" id="RU004003"/>
    </source>
</evidence>
<dbReference type="PANTHER" id="PTHR30332:SF24">
    <property type="entry name" value="SECRETIN GSPD-RELATED"/>
    <property type="match status" value="1"/>
</dbReference>
<evidence type="ECO:0000256" key="3">
    <source>
        <dbReference type="ARBA" id="ARBA00023136"/>
    </source>
</evidence>
<evidence type="ECO:0000259" key="6">
    <source>
        <dbReference type="Pfam" id="PF00263"/>
    </source>
</evidence>
<dbReference type="InterPro" id="IPR050810">
    <property type="entry name" value="Bact_Secretion_Sys_Channel"/>
</dbReference>